<evidence type="ECO:0000256" key="3">
    <source>
        <dbReference type="ARBA" id="ARBA00022485"/>
    </source>
</evidence>
<dbReference type="GO" id="GO:0006281">
    <property type="term" value="P:DNA repair"/>
    <property type="evidence" value="ECO:0007669"/>
    <property type="project" value="UniProtKB-KW"/>
</dbReference>
<dbReference type="EMBL" id="JAAEDH010000035">
    <property type="protein sequence ID" value="MBR0657430.1"/>
    <property type="molecule type" value="Genomic_DNA"/>
</dbReference>
<dbReference type="InterPro" id="IPR023875">
    <property type="entry name" value="DNA_repair_put"/>
</dbReference>
<dbReference type="GO" id="GO:0097506">
    <property type="term" value="F:deaminated base DNA N-glycosylase activity"/>
    <property type="evidence" value="ECO:0007669"/>
    <property type="project" value="UniProtKB-ARBA"/>
</dbReference>
<dbReference type="GO" id="GO:0051539">
    <property type="term" value="F:4 iron, 4 sulfur cluster binding"/>
    <property type="evidence" value="ECO:0007669"/>
    <property type="project" value="UniProtKB-KW"/>
</dbReference>
<evidence type="ECO:0000256" key="8">
    <source>
        <dbReference type="ARBA" id="ARBA00023014"/>
    </source>
</evidence>
<evidence type="ECO:0000256" key="7">
    <source>
        <dbReference type="ARBA" id="ARBA00023004"/>
    </source>
</evidence>
<evidence type="ECO:0000256" key="2">
    <source>
        <dbReference type="ARBA" id="ARBA00019403"/>
    </source>
</evidence>
<evidence type="ECO:0000259" key="10">
    <source>
        <dbReference type="SMART" id="SM00986"/>
    </source>
</evidence>
<dbReference type="PANTHER" id="PTHR33693:SF9">
    <property type="entry name" value="TYPE-4 URACIL-DNA GLYCOSYLASE"/>
    <property type="match status" value="1"/>
</dbReference>
<dbReference type="NCBIfam" id="TIGR03915">
    <property type="entry name" value="SAM_7_link_chp"/>
    <property type="match status" value="1"/>
</dbReference>
<dbReference type="GO" id="GO:0046872">
    <property type="term" value="F:metal ion binding"/>
    <property type="evidence" value="ECO:0007669"/>
    <property type="project" value="UniProtKB-KW"/>
</dbReference>
<keyword evidence="8" id="KW-0411">Iron-sulfur</keyword>
<keyword evidence="4" id="KW-0479">Metal-binding</keyword>
<keyword evidence="7" id="KW-0408">Iron</keyword>
<reference evidence="11" key="2">
    <citation type="journal article" date="2021" name="Syst. Appl. Microbiol.">
        <title>Roseomonas hellenica sp. nov., isolated from roots of wild-growing Alkanna tinctoria.</title>
        <authorList>
            <person name="Rat A."/>
            <person name="Naranjo H.D."/>
            <person name="Lebbe L."/>
            <person name="Cnockaert M."/>
            <person name="Krigas N."/>
            <person name="Grigoriadou K."/>
            <person name="Maloupa E."/>
            <person name="Willems A."/>
        </authorList>
    </citation>
    <scope>NUCLEOTIDE SEQUENCE</scope>
    <source>
        <strain evidence="11">LMG 28251</strain>
    </source>
</reference>
<dbReference type="SMART" id="SM00987">
    <property type="entry name" value="UreE_C"/>
    <property type="match status" value="1"/>
</dbReference>
<sequence>MAYSVVLAGPVDIDGWRAAARDAWRAGISPDRLVFHVPGEAGDLFGGEPPPPPRADAAMPLVPRDFLALAEVAVRHRDPARFALLYDVLCRIAGGARGLLDDAADPVVARLRDMAKAVRRDAHKMHAFVRFTEIEGPRHVAWFEPDHYIEEAEAGFFIRRFAQLRWSIATPRLSLHWDGAALSIGPAGRRDALPPPDAGEALWRAYFGAIFNPARLKPAAMRAEMPEKYWKNLPEAQDIPRLIAEAPSRVRAMVAAGAAAPNPNPQRRRTPMATSTEGFAELRAQLLAADLPEWASRATQPVMGEGPVGAALMLVGEQPGDEEDLAGRAFVGPAGRLLNAVLEEAEVPRDALFVTNAVKHFKYTQQGRRRLHQTPDAGDITRYRPFLRAEVALVRPRLVLALGATALRALTGRAMPVTKSRDLHLKTADGMDLRATVHPSYLLRLPDAVAQRAERQRFAADLARAYGEATQTGGAAHAGGGASGANRS</sequence>
<protein>
    <recommendedName>
        <fullName evidence="2">Type-4 uracil-DNA glycosylase</fullName>
    </recommendedName>
</protein>
<dbReference type="InterPro" id="IPR036895">
    <property type="entry name" value="Uracil-DNA_glycosylase-like_sf"/>
</dbReference>
<proteinExistence type="inferred from homology"/>
<keyword evidence="9" id="KW-0234">DNA repair</keyword>
<dbReference type="SMART" id="SM00986">
    <property type="entry name" value="UDG"/>
    <property type="match status" value="1"/>
</dbReference>
<keyword evidence="5" id="KW-0227">DNA damage</keyword>
<dbReference type="InterPro" id="IPR005273">
    <property type="entry name" value="Ura-DNA_glyco_family4"/>
</dbReference>
<dbReference type="SUPFAM" id="SSF52141">
    <property type="entry name" value="Uracil-DNA glycosylase-like"/>
    <property type="match status" value="1"/>
</dbReference>
<keyword evidence="6" id="KW-0378">Hydrolase</keyword>
<dbReference type="InterPro" id="IPR051536">
    <property type="entry name" value="UDG_Type-4/5"/>
</dbReference>
<dbReference type="AlphaFoldDB" id="A0AAF1K039"/>
<dbReference type="InterPro" id="IPR005122">
    <property type="entry name" value="Uracil-DNA_glycosylase-like"/>
</dbReference>
<dbReference type="CDD" id="cd10030">
    <property type="entry name" value="UDG-F4_TTUDGA_SPO1dp_like"/>
    <property type="match status" value="1"/>
</dbReference>
<dbReference type="Pfam" id="PF13566">
    <property type="entry name" value="DUF4130"/>
    <property type="match status" value="1"/>
</dbReference>
<reference evidence="11" key="1">
    <citation type="submission" date="2020-01" db="EMBL/GenBank/DDBJ databases">
        <authorList>
            <person name="Rat A."/>
        </authorList>
    </citation>
    <scope>NUCLEOTIDE SEQUENCE</scope>
    <source>
        <strain evidence="11">LMG 28251</strain>
    </source>
</reference>
<gene>
    <name evidence="11" type="ORF">GXW79_20305</name>
</gene>
<keyword evidence="12" id="KW-1185">Reference proteome</keyword>
<evidence type="ECO:0000256" key="6">
    <source>
        <dbReference type="ARBA" id="ARBA00022801"/>
    </source>
</evidence>
<dbReference type="InterPro" id="IPR025404">
    <property type="entry name" value="DUF4130"/>
</dbReference>
<accession>A0AAF1K039</accession>
<dbReference type="RefSeq" id="WP_211876291.1">
    <property type="nucleotide sequence ID" value="NZ_JAAEDH010000035.1"/>
</dbReference>
<dbReference type="Gene3D" id="3.40.470.10">
    <property type="entry name" value="Uracil-DNA glycosylase-like domain"/>
    <property type="match status" value="1"/>
</dbReference>
<evidence type="ECO:0000313" key="11">
    <source>
        <dbReference type="EMBL" id="MBR0657430.1"/>
    </source>
</evidence>
<evidence type="ECO:0000256" key="4">
    <source>
        <dbReference type="ARBA" id="ARBA00022723"/>
    </source>
</evidence>
<keyword evidence="3" id="KW-0004">4Fe-4S</keyword>
<evidence type="ECO:0000256" key="1">
    <source>
        <dbReference type="ARBA" id="ARBA00006521"/>
    </source>
</evidence>
<dbReference type="NCBIfam" id="TIGR03914">
    <property type="entry name" value="UDG_fam_dom"/>
    <property type="match status" value="1"/>
</dbReference>
<evidence type="ECO:0000256" key="9">
    <source>
        <dbReference type="ARBA" id="ARBA00023204"/>
    </source>
</evidence>
<feature type="domain" description="Uracil-DNA glycosylase-like" evidence="10">
    <location>
        <begin position="303"/>
        <end position="463"/>
    </location>
</feature>
<comment type="caution">
    <text evidence="11">The sequence shown here is derived from an EMBL/GenBank/DDBJ whole genome shotgun (WGS) entry which is preliminary data.</text>
</comment>
<dbReference type="Proteomes" id="UP001196068">
    <property type="component" value="Unassembled WGS sequence"/>
</dbReference>
<dbReference type="PANTHER" id="PTHR33693">
    <property type="entry name" value="TYPE-5 URACIL-DNA GLYCOSYLASE"/>
    <property type="match status" value="1"/>
</dbReference>
<organism evidence="11 12">
    <name type="scientific">Plastoroseomonas arctica</name>
    <dbReference type="NCBI Taxonomy" id="1509237"/>
    <lineage>
        <taxon>Bacteria</taxon>
        <taxon>Pseudomonadati</taxon>
        <taxon>Pseudomonadota</taxon>
        <taxon>Alphaproteobacteria</taxon>
        <taxon>Acetobacterales</taxon>
        <taxon>Acetobacteraceae</taxon>
        <taxon>Plastoroseomonas</taxon>
    </lineage>
</organism>
<evidence type="ECO:0000256" key="5">
    <source>
        <dbReference type="ARBA" id="ARBA00022763"/>
    </source>
</evidence>
<evidence type="ECO:0000313" key="12">
    <source>
        <dbReference type="Proteomes" id="UP001196068"/>
    </source>
</evidence>
<name>A0AAF1K039_9PROT</name>
<dbReference type="Pfam" id="PF03167">
    <property type="entry name" value="UDG"/>
    <property type="match status" value="1"/>
</dbReference>
<comment type="similarity">
    <text evidence="1">Belongs to the uracil-DNA glycosylase (UDG) superfamily. Type 4 (UDGa) family.</text>
</comment>